<dbReference type="OrthoDB" id="165483at2"/>
<evidence type="ECO:0000313" key="2">
    <source>
        <dbReference type="Proteomes" id="UP000448867"/>
    </source>
</evidence>
<dbReference type="RefSeq" id="WP_154306174.1">
    <property type="nucleotide sequence ID" value="NZ_WKKI01000002.1"/>
</dbReference>
<dbReference type="InterPro" id="IPR023203">
    <property type="entry name" value="TTHA0068_sf"/>
</dbReference>
<dbReference type="PANTHER" id="PTHR34796">
    <property type="entry name" value="EXPRESSED PROTEIN"/>
    <property type="match status" value="1"/>
</dbReference>
<name>A0A7X2IWF0_9BACI</name>
<protein>
    <submittedName>
        <fullName evidence="1">DUF309 domain-containing protein</fullName>
    </submittedName>
</protein>
<dbReference type="Proteomes" id="UP000448867">
    <property type="component" value="Unassembled WGS sequence"/>
</dbReference>
<dbReference type="Pfam" id="PF03745">
    <property type="entry name" value="DUF309"/>
    <property type="match status" value="1"/>
</dbReference>
<dbReference type="InterPro" id="IPR005500">
    <property type="entry name" value="DUF309"/>
</dbReference>
<dbReference type="Gene3D" id="1.10.3450.10">
    <property type="entry name" value="TTHA0068-like"/>
    <property type="match status" value="1"/>
</dbReference>
<organism evidence="1 2">
    <name type="scientific">Metabacillus lacus</name>
    <dbReference type="NCBI Taxonomy" id="1983721"/>
    <lineage>
        <taxon>Bacteria</taxon>
        <taxon>Bacillati</taxon>
        <taxon>Bacillota</taxon>
        <taxon>Bacilli</taxon>
        <taxon>Bacillales</taxon>
        <taxon>Bacillaceae</taxon>
        <taxon>Metabacillus</taxon>
    </lineage>
</organism>
<gene>
    <name evidence="1" type="ORF">GJU40_02595</name>
</gene>
<reference evidence="1 2" key="1">
    <citation type="submission" date="2019-11" db="EMBL/GenBank/DDBJ databases">
        <title>Bacillus lacus genome.</title>
        <authorList>
            <person name="Allen C.J."/>
            <person name="Newman J.D."/>
        </authorList>
    </citation>
    <scope>NUCLEOTIDE SEQUENCE [LARGE SCALE GENOMIC DNA]</scope>
    <source>
        <strain evidence="1 2">KCTC 33946</strain>
    </source>
</reference>
<accession>A0A7X2IWF0</accession>
<dbReference type="EMBL" id="WKKI01000002">
    <property type="protein sequence ID" value="MRX71058.1"/>
    <property type="molecule type" value="Genomic_DNA"/>
</dbReference>
<sequence>MYPEPYVTYLVHFHGDRDYFECHEVLEEYWKEDPSGGRKSYLVGLIQIAVGLYHYRRGNSSGATRMLANAIRILSREKDAVSSLGLEEEKLFSLLKETLKNIQDGLPYKSIDLPINDPALLHLCREEAERKHIHWGTASDIENSFLINKHSLRNRSSVIEEREKQLKKKRESRGL</sequence>
<keyword evidence="2" id="KW-1185">Reference proteome</keyword>
<dbReference type="SUPFAM" id="SSF140663">
    <property type="entry name" value="TTHA0068-like"/>
    <property type="match status" value="1"/>
</dbReference>
<comment type="caution">
    <text evidence="1">The sequence shown here is derived from an EMBL/GenBank/DDBJ whole genome shotgun (WGS) entry which is preliminary data.</text>
</comment>
<proteinExistence type="predicted"/>
<dbReference type="PANTHER" id="PTHR34796:SF1">
    <property type="entry name" value="EXPRESSED PROTEIN"/>
    <property type="match status" value="1"/>
</dbReference>
<evidence type="ECO:0000313" key="1">
    <source>
        <dbReference type="EMBL" id="MRX71058.1"/>
    </source>
</evidence>
<dbReference type="AlphaFoldDB" id="A0A7X2IWF0"/>